<dbReference type="EMBL" id="JBHUHT010000029">
    <property type="protein sequence ID" value="MFD2097810.1"/>
    <property type="molecule type" value="Genomic_DNA"/>
</dbReference>
<organism evidence="1 2">
    <name type="scientific">Corallincola platygyrae</name>
    <dbReference type="NCBI Taxonomy" id="1193278"/>
    <lineage>
        <taxon>Bacteria</taxon>
        <taxon>Pseudomonadati</taxon>
        <taxon>Pseudomonadota</taxon>
        <taxon>Gammaproteobacteria</taxon>
        <taxon>Alteromonadales</taxon>
        <taxon>Psychromonadaceae</taxon>
        <taxon>Corallincola</taxon>
    </lineage>
</organism>
<sequence>MDQELIAALKEILTAGKSPSVALLKGRVSRRYNMHDLISAVQEAKASPDKFLSAEITSTKVEVNNTQTTEHDVPDKGDVHAELKAIRQELAEIKRLLQKPN</sequence>
<accession>A0ABW4XSJ9</accession>
<comment type="caution">
    <text evidence="1">The sequence shown here is derived from an EMBL/GenBank/DDBJ whole genome shotgun (WGS) entry which is preliminary data.</text>
</comment>
<dbReference type="RefSeq" id="WP_345342110.1">
    <property type="nucleotide sequence ID" value="NZ_BAABLI010000033.1"/>
</dbReference>
<protein>
    <submittedName>
        <fullName evidence="1">Uncharacterized protein</fullName>
    </submittedName>
</protein>
<dbReference type="Proteomes" id="UP001597380">
    <property type="component" value="Unassembled WGS sequence"/>
</dbReference>
<evidence type="ECO:0000313" key="2">
    <source>
        <dbReference type="Proteomes" id="UP001597380"/>
    </source>
</evidence>
<evidence type="ECO:0000313" key="1">
    <source>
        <dbReference type="EMBL" id="MFD2097810.1"/>
    </source>
</evidence>
<name>A0ABW4XSJ9_9GAMM</name>
<proteinExistence type="predicted"/>
<gene>
    <name evidence="1" type="ORF">ACFSJ3_17600</name>
</gene>
<keyword evidence="2" id="KW-1185">Reference proteome</keyword>
<reference evidence="2" key="1">
    <citation type="journal article" date="2019" name="Int. J. Syst. Evol. Microbiol.">
        <title>The Global Catalogue of Microorganisms (GCM) 10K type strain sequencing project: providing services to taxonomists for standard genome sequencing and annotation.</title>
        <authorList>
            <consortium name="The Broad Institute Genomics Platform"/>
            <consortium name="The Broad Institute Genome Sequencing Center for Infectious Disease"/>
            <person name="Wu L."/>
            <person name="Ma J."/>
        </authorList>
    </citation>
    <scope>NUCLEOTIDE SEQUENCE [LARGE SCALE GENOMIC DNA]</scope>
    <source>
        <strain evidence="2">CGMCC 1.10992</strain>
    </source>
</reference>